<protein>
    <submittedName>
        <fullName evidence="1">Uncharacterized protein</fullName>
    </submittedName>
</protein>
<gene>
    <name evidence="1" type="ORF">RRU01S_31_00230</name>
</gene>
<dbReference type="Proteomes" id="UP000028701">
    <property type="component" value="Unassembled WGS sequence"/>
</dbReference>
<evidence type="ECO:0000313" key="2">
    <source>
        <dbReference type="Proteomes" id="UP000028701"/>
    </source>
</evidence>
<comment type="caution">
    <text evidence="1">The sequence shown here is derived from an EMBL/GenBank/DDBJ whole genome shotgun (WGS) entry which is preliminary data.</text>
</comment>
<reference evidence="1 2" key="1">
    <citation type="submission" date="2014-08" db="EMBL/GenBank/DDBJ databases">
        <title>Whole genome shotgun sequence of Rhizobium rubi NBRC 13261.</title>
        <authorList>
            <person name="Katano-Makiyama Y."/>
            <person name="Hosoyama A."/>
            <person name="Hashimoto M."/>
            <person name="Hosoyama Y."/>
            <person name="Noguchi M."/>
            <person name="Tsuchikane K."/>
            <person name="Uohara A."/>
            <person name="Ohji S."/>
            <person name="Ichikawa N."/>
            <person name="Kimura A."/>
            <person name="Yamazoe A."/>
            <person name="Fujita N."/>
        </authorList>
    </citation>
    <scope>NUCLEOTIDE SEQUENCE [LARGE SCALE GENOMIC DNA]</scope>
    <source>
        <strain evidence="1 2">NBRC 13261</strain>
    </source>
</reference>
<name>A0A081D2E3_9HYPH</name>
<evidence type="ECO:0000313" key="1">
    <source>
        <dbReference type="EMBL" id="GAK73089.1"/>
    </source>
</evidence>
<dbReference type="EMBL" id="BBJU01000031">
    <property type="protein sequence ID" value="GAK73089.1"/>
    <property type="molecule type" value="Genomic_DNA"/>
</dbReference>
<organism evidence="1 2">
    <name type="scientific">Agrobacterium rubi TR3 = NBRC 13261</name>
    <dbReference type="NCBI Taxonomy" id="1368415"/>
    <lineage>
        <taxon>Bacteria</taxon>
        <taxon>Pseudomonadati</taxon>
        <taxon>Pseudomonadota</taxon>
        <taxon>Alphaproteobacteria</taxon>
        <taxon>Hyphomicrobiales</taxon>
        <taxon>Rhizobiaceae</taxon>
        <taxon>Rhizobium/Agrobacterium group</taxon>
        <taxon>Agrobacterium</taxon>
    </lineage>
</organism>
<sequence>MILDPKFLLGVALGGVLGVILAPQAATVGIDLPALKQSILARTVNGADVTDKGDWPTDQAAKEQLFIVSRWDIENYGRQSSVHVDRCISLARNAIACEMTAKLGWIKEDTLLEGVFERKDEKWSLVSLRTK</sequence>
<proteinExistence type="predicted"/>
<accession>A0A081D2E3</accession>
<dbReference type="RefSeq" id="WP_052816215.1">
    <property type="nucleotide sequence ID" value="NZ_BBJU01000031.1"/>
</dbReference>
<dbReference type="OrthoDB" id="8080681at2"/>
<dbReference type="AlphaFoldDB" id="A0A081D2E3"/>